<comment type="caution">
    <text evidence="1">The sequence shown here is derived from an EMBL/GenBank/DDBJ whole genome shotgun (WGS) entry which is preliminary data.</text>
</comment>
<dbReference type="Pfam" id="PF10076">
    <property type="entry name" value="Phage_Mu_Gp48"/>
    <property type="match status" value="1"/>
</dbReference>
<name>A0A4U2YZ63_9BACI</name>
<evidence type="ECO:0000313" key="1">
    <source>
        <dbReference type="EMBL" id="TKI66614.1"/>
    </source>
</evidence>
<protein>
    <submittedName>
        <fullName evidence="1">DUF2313 domain-containing protein</fullName>
    </submittedName>
</protein>
<dbReference type="EMBL" id="SZPU01000056">
    <property type="protein sequence ID" value="TKI66614.1"/>
    <property type="molecule type" value="Genomic_DNA"/>
</dbReference>
<reference evidence="1 2" key="1">
    <citation type="submission" date="2019-04" db="EMBL/GenBank/DDBJ databases">
        <title>Lysinibacillus genome sequencing.</title>
        <authorList>
            <person name="Dunlap C."/>
        </authorList>
    </citation>
    <scope>NUCLEOTIDE SEQUENCE [LARGE SCALE GENOMIC DNA]</scope>
    <source>
        <strain evidence="1 2">CCTCC AB 2010389</strain>
    </source>
</reference>
<keyword evidence="2" id="KW-1185">Reference proteome</keyword>
<organism evidence="1 2">
    <name type="scientific">Lysinibacillus mangiferihumi</name>
    <dbReference type="NCBI Taxonomy" id="1130819"/>
    <lineage>
        <taxon>Bacteria</taxon>
        <taxon>Bacillati</taxon>
        <taxon>Bacillota</taxon>
        <taxon>Bacilli</taxon>
        <taxon>Bacillales</taxon>
        <taxon>Bacillaceae</taxon>
        <taxon>Lysinibacillus</taxon>
    </lineage>
</organism>
<gene>
    <name evidence="1" type="ORF">FC756_14380</name>
</gene>
<dbReference type="InterPro" id="IPR018755">
    <property type="entry name" value="Phage_Mu_Gp48"/>
</dbReference>
<evidence type="ECO:0000313" key="2">
    <source>
        <dbReference type="Proteomes" id="UP000308744"/>
    </source>
</evidence>
<dbReference type="Proteomes" id="UP000308744">
    <property type="component" value="Unassembled WGS sequence"/>
</dbReference>
<sequence>MNDYLTNEIDLYPLLPTTVNEYKEFQEITRVESDNFNKARKQLIDIFKFRFVHETNEKGVLLWEKMLKIKRRTTDSLEERKIRILTKINNKLPYTMRSLRQLLNSLCGEENYKVLLDPQTYELHFEFYNRITDVHHLKKTLEEMIPLNVWLHFLYVINIPSIKISAREHVYPVNYPITNVAVAQNNGVGVSSESNIEMPVKGHGYQVMYPITGMSFSY</sequence>
<dbReference type="RefSeq" id="WP_107896638.1">
    <property type="nucleotide sequence ID" value="NZ_PYWM01000022.1"/>
</dbReference>
<dbReference type="AlphaFoldDB" id="A0A4U2YZ63"/>
<accession>A0A4U2YZ63</accession>
<proteinExistence type="predicted"/>